<dbReference type="Proteomes" id="UP001556367">
    <property type="component" value="Unassembled WGS sequence"/>
</dbReference>
<protein>
    <submittedName>
        <fullName evidence="1">Uncharacterized protein</fullName>
    </submittedName>
</protein>
<accession>A0ABR3JBJ0</accession>
<dbReference type="EMBL" id="JASNQZ010000010">
    <property type="protein sequence ID" value="KAL0953059.1"/>
    <property type="molecule type" value="Genomic_DNA"/>
</dbReference>
<keyword evidence="2" id="KW-1185">Reference proteome</keyword>
<organism evidence="1 2">
    <name type="scientific">Hohenbuehelia grisea</name>
    <dbReference type="NCBI Taxonomy" id="104357"/>
    <lineage>
        <taxon>Eukaryota</taxon>
        <taxon>Fungi</taxon>
        <taxon>Dikarya</taxon>
        <taxon>Basidiomycota</taxon>
        <taxon>Agaricomycotina</taxon>
        <taxon>Agaricomycetes</taxon>
        <taxon>Agaricomycetidae</taxon>
        <taxon>Agaricales</taxon>
        <taxon>Pleurotineae</taxon>
        <taxon>Pleurotaceae</taxon>
        <taxon>Hohenbuehelia</taxon>
    </lineage>
</organism>
<sequence>MDPLSLAASIVSFIDASDKMKTTLAEVADHKANVRQAMDEISQDLSEIVRFCQNRHQALNADEITDLKASIDDLRSTLMDVHIRGEAVRVGHIGGLLARTRARFSQNNIEADILRLWRHVRACRLRFLTSTSVRTEHNVVVLGREQSDRLAHLETLVVQVLAVSDQDVGFRVPISDSAGLPTPEHDFLQRQVRKVCSRVRQVGLTPFIFVEEPRGRHLDSKGRPTSLEALNLEMRFSRALIAVCQANHILRPSSTGTETSAQDFAFAMYDLANVLDILGLTADAAAISSFSVELYSKLFASTQAIEFCRHLGATSRFLSFANEDKKSALSSSKQAVDIFDTLFKAYGKSDDLDNLLTALRTYSWDLRANVQVEECVDVSQQTLILHREWTSLQDRGYLERGDPLVTWSASGESTVVFSSERRPSHSRYIACEEAFSLWGAASALAASARYAEAHVAAWDATRCAEAVVLTSTSSSSYLATCLAEWRIDLASWVSLVRTPNETAASITETDGEGAQ</sequence>
<evidence type="ECO:0000313" key="2">
    <source>
        <dbReference type="Proteomes" id="UP001556367"/>
    </source>
</evidence>
<comment type="caution">
    <text evidence="1">The sequence shown here is derived from an EMBL/GenBank/DDBJ whole genome shotgun (WGS) entry which is preliminary data.</text>
</comment>
<reference evidence="2" key="1">
    <citation type="submission" date="2024-06" db="EMBL/GenBank/DDBJ databases">
        <title>Multi-omics analyses provide insights into the biosynthesis of the anticancer antibiotic pleurotin in Hohenbuehelia grisea.</title>
        <authorList>
            <person name="Weaver J.A."/>
            <person name="Alberti F."/>
        </authorList>
    </citation>
    <scope>NUCLEOTIDE SEQUENCE [LARGE SCALE GENOMIC DNA]</scope>
    <source>
        <strain evidence="2">T-177</strain>
    </source>
</reference>
<evidence type="ECO:0000313" key="1">
    <source>
        <dbReference type="EMBL" id="KAL0953059.1"/>
    </source>
</evidence>
<gene>
    <name evidence="1" type="ORF">HGRIS_007260</name>
</gene>
<name>A0ABR3JBJ0_9AGAR</name>
<proteinExistence type="predicted"/>